<organism evidence="1 2">
    <name type="scientific">Cutaneotrichosporon oleaginosum</name>
    <dbReference type="NCBI Taxonomy" id="879819"/>
    <lineage>
        <taxon>Eukaryota</taxon>
        <taxon>Fungi</taxon>
        <taxon>Dikarya</taxon>
        <taxon>Basidiomycota</taxon>
        <taxon>Agaricomycotina</taxon>
        <taxon>Tremellomycetes</taxon>
        <taxon>Trichosporonales</taxon>
        <taxon>Trichosporonaceae</taxon>
        <taxon>Cutaneotrichosporon</taxon>
    </lineage>
</organism>
<protein>
    <submittedName>
        <fullName evidence="1">Uncharacterized protein</fullName>
    </submittedName>
</protein>
<evidence type="ECO:0000313" key="2">
    <source>
        <dbReference type="Proteomes" id="UP000053611"/>
    </source>
</evidence>
<reference evidence="1 2" key="1">
    <citation type="submission" date="2015-03" db="EMBL/GenBank/DDBJ databases">
        <title>Genomics and transcriptomics of the oil-accumulating basidiomycete yeast T. oleaginosus allow insights into substrate utilization and the diverse evolutionary trajectories of mating systems in fungi.</title>
        <authorList>
            <consortium name="DOE Joint Genome Institute"/>
            <person name="Kourist R."/>
            <person name="Kracht O."/>
            <person name="Bracharz F."/>
            <person name="Lipzen A."/>
            <person name="Nolan M."/>
            <person name="Ohm R."/>
            <person name="Grigoriev I."/>
            <person name="Sun S."/>
            <person name="Heitman J."/>
            <person name="Bruck T."/>
            <person name="Nowrousian M."/>
        </authorList>
    </citation>
    <scope>NUCLEOTIDE SEQUENCE [LARGE SCALE GENOMIC DNA]</scope>
    <source>
        <strain evidence="1 2">IBC0246</strain>
    </source>
</reference>
<dbReference type="EMBL" id="KQ087219">
    <property type="protein sequence ID" value="KLT41387.1"/>
    <property type="molecule type" value="Genomic_DNA"/>
</dbReference>
<dbReference type="AlphaFoldDB" id="A0A0J0XJZ1"/>
<accession>A0A0J0XJZ1</accession>
<keyword evidence="2" id="KW-1185">Reference proteome</keyword>
<dbReference type="OrthoDB" id="2596551at2759"/>
<dbReference type="GeneID" id="28987365"/>
<proteinExistence type="predicted"/>
<gene>
    <name evidence="1" type="ORF">CC85DRAFT_329122</name>
</gene>
<evidence type="ECO:0000313" key="1">
    <source>
        <dbReference type="EMBL" id="KLT41387.1"/>
    </source>
</evidence>
<dbReference type="Proteomes" id="UP000053611">
    <property type="component" value="Unassembled WGS sequence"/>
</dbReference>
<sequence length="765" mass="81511">MPRLHPRTLLRLAGGRGARTLFSRPTAAPVEWVLDEAYNLPFLSRAHAERPVPSSSKVTLDILGMDPHADRGSHRHEPEEELPFADDADLLASLSGSALLSPSAAYRALRQSPLFGAHLQALLPRIGDVYASLRRDNHGAHNQLVADLLLRAPSPAALRSILLDEATHYPEHPGDALRKGLIVQAYRAIIPSLRRRALAPLTPTALAVIARALMAAGHDHLDVLDHVYYQLAHAASWTREDGWPALAILLHLSKHGRAEHALKLLDYPVSLGKLPAAMGRTSASHSEPATLLAQSAVVRCALFWGLDQRAYNAVNDLVTTMSRTAVSGPALELVLTAIRGATVRRRAPDVAWAGRTLLALAEDEAFPPLPSVDWYYAAVPPTAALRFYKTLPENRAAPPSPREILRMALARPEKAALRRLAEDLSRARHAAPAVPGMLRALAAARLLRPAQSMYAAWRAHNKLDGCTTLAMVRGLTRGARSAKRSAAARTLVHDYLASAALDKERVALHAYALLGSEEDGALAALLADVVMRRGVDAAQDAVDDLAAAHASLAHRLAQIARAHALRPPRAPVVLAASCAAGHWGALAVAGGAAGVETGRVAAGPKLPLTPVEEACIAALRKARQGRMRGAARRFAAACAYDAHLRGVDLDGEGEGEGEGESEGEGVVDAVIPPTAAALLLRAAALRRWEEGFGVLCSALRVTGEEGVVDAAGTFISGVSRAEARDVFAAHAHAVGRLVRRLEPSSHVLLETMLETAARRLGVQLE</sequence>
<name>A0A0J0XJZ1_9TREE</name>